<comment type="caution">
    <text evidence="4">The sequence shown here is derived from an EMBL/GenBank/DDBJ whole genome shotgun (WGS) entry which is preliminary data.</text>
</comment>
<dbReference type="Gene3D" id="1.10.357.10">
    <property type="entry name" value="Tetracycline Repressor, domain 2"/>
    <property type="match status" value="1"/>
</dbReference>
<dbReference type="PRINTS" id="PR00455">
    <property type="entry name" value="HTHTETR"/>
</dbReference>
<protein>
    <submittedName>
        <fullName evidence="4">TetR/AcrR family transcriptional regulator</fullName>
    </submittedName>
</protein>
<gene>
    <name evidence="4" type="ORF">INF37_05130</name>
</gene>
<organism evidence="4 5">
    <name type="scientific">Pseudoflavonifractor gallinarum</name>
    <dbReference type="NCBI Taxonomy" id="2779352"/>
    <lineage>
        <taxon>Bacteria</taxon>
        <taxon>Bacillati</taxon>
        <taxon>Bacillota</taxon>
        <taxon>Clostridia</taxon>
        <taxon>Eubacteriales</taxon>
        <taxon>Oscillospiraceae</taxon>
        <taxon>Pseudoflavonifractor</taxon>
    </lineage>
</organism>
<evidence type="ECO:0000256" key="2">
    <source>
        <dbReference type="PROSITE-ProRule" id="PRU00335"/>
    </source>
</evidence>
<evidence type="ECO:0000256" key="1">
    <source>
        <dbReference type="ARBA" id="ARBA00023125"/>
    </source>
</evidence>
<feature type="domain" description="HTH tetR-type" evidence="3">
    <location>
        <begin position="15"/>
        <end position="75"/>
    </location>
</feature>
<accession>A0ABR9R9M1</accession>
<name>A0ABR9R9M1_9FIRM</name>
<dbReference type="Pfam" id="PF00440">
    <property type="entry name" value="TetR_N"/>
    <property type="match status" value="1"/>
</dbReference>
<reference evidence="4 5" key="1">
    <citation type="submission" date="2020-10" db="EMBL/GenBank/DDBJ databases">
        <title>ChiBAC.</title>
        <authorList>
            <person name="Zenner C."/>
            <person name="Hitch T.C.A."/>
            <person name="Clavel T."/>
        </authorList>
    </citation>
    <scope>NUCLEOTIDE SEQUENCE [LARGE SCALE GENOMIC DNA]</scope>
    <source>
        <strain evidence="4 5">DSM 107456</strain>
    </source>
</reference>
<evidence type="ECO:0000313" key="5">
    <source>
        <dbReference type="Proteomes" id="UP000806211"/>
    </source>
</evidence>
<dbReference type="InterPro" id="IPR050624">
    <property type="entry name" value="HTH-type_Tx_Regulator"/>
</dbReference>
<dbReference type="Gene3D" id="1.10.10.60">
    <property type="entry name" value="Homeodomain-like"/>
    <property type="match status" value="1"/>
</dbReference>
<keyword evidence="5" id="KW-1185">Reference proteome</keyword>
<dbReference type="InterPro" id="IPR009057">
    <property type="entry name" value="Homeodomain-like_sf"/>
</dbReference>
<dbReference type="RefSeq" id="WP_193536825.1">
    <property type="nucleotide sequence ID" value="NZ_JADCKF010000003.1"/>
</dbReference>
<dbReference type="EMBL" id="JADCKF010000003">
    <property type="protein sequence ID" value="MBE5055382.1"/>
    <property type="molecule type" value="Genomic_DNA"/>
</dbReference>
<dbReference type="InterPro" id="IPR001647">
    <property type="entry name" value="HTH_TetR"/>
</dbReference>
<dbReference type="Proteomes" id="UP000806211">
    <property type="component" value="Unassembled WGS sequence"/>
</dbReference>
<keyword evidence="1 2" id="KW-0238">DNA-binding</keyword>
<sequence>MPTNEIRIPKQKRSIEKKDAIIVASYELFCEKGYYKTNTAEIAKAANVSTGIVYNYFHDKHDILKEVIGLYISRLESEFRTTLSRQIQKEDLHNLVKELLDALITSHTMNVSAHNEFMALALLDPEIQNYFVAFEARLLAQIKELLISAEFSSCFLEEKLRIAFGIIEQLCHDYIQQIIDEAQLSRSKIVAVQAITSLIEMDVEPEIK</sequence>
<dbReference type="PROSITE" id="PS50977">
    <property type="entry name" value="HTH_TETR_2"/>
    <property type="match status" value="1"/>
</dbReference>
<evidence type="ECO:0000313" key="4">
    <source>
        <dbReference type="EMBL" id="MBE5055382.1"/>
    </source>
</evidence>
<evidence type="ECO:0000259" key="3">
    <source>
        <dbReference type="PROSITE" id="PS50977"/>
    </source>
</evidence>
<proteinExistence type="predicted"/>
<dbReference type="PANTHER" id="PTHR43479:SF11">
    <property type="entry name" value="ACREF_ENVCD OPERON REPRESSOR-RELATED"/>
    <property type="match status" value="1"/>
</dbReference>
<feature type="DNA-binding region" description="H-T-H motif" evidence="2">
    <location>
        <begin position="38"/>
        <end position="57"/>
    </location>
</feature>
<dbReference type="PANTHER" id="PTHR43479">
    <property type="entry name" value="ACREF/ENVCD OPERON REPRESSOR-RELATED"/>
    <property type="match status" value="1"/>
</dbReference>
<dbReference type="SUPFAM" id="SSF46689">
    <property type="entry name" value="Homeodomain-like"/>
    <property type="match status" value="1"/>
</dbReference>